<comment type="caution">
    <text evidence="2">The sequence shown here is derived from an EMBL/GenBank/DDBJ whole genome shotgun (WGS) entry which is preliminary data.</text>
</comment>
<dbReference type="RefSeq" id="WP_382381765.1">
    <property type="nucleotide sequence ID" value="NZ_JBHMEZ010000003.1"/>
</dbReference>
<gene>
    <name evidence="2" type="ORF">ACFFVB_05780</name>
</gene>
<evidence type="ECO:0000313" key="2">
    <source>
        <dbReference type="EMBL" id="MFB9052584.1"/>
    </source>
</evidence>
<dbReference type="InterPro" id="IPR011467">
    <property type="entry name" value="DUF1573"/>
</dbReference>
<protein>
    <submittedName>
        <fullName evidence="2">DUF1573 domain-containing protein</fullName>
    </submittedName>
</protein>
<dbReference type="PANTHER" id="PTHR37833">
    <property type="entry name" value="LIPOPROTEIN-RELATED"/>
    <property type="match status" value="1"/>
</dbReference>
<feature type="signal peptide" evidence="1">
    <location>
        <begin position="1"/>
        <end position="20"/>
    </location>
</feature>
<evidence type="ECO:0000256" key="1">
    <source>
        <dbReference type="SAM" id="SignalP"/>
    </source>
</evidence>
<reference evidence="2 3" key="1">
    <citation type="submission" date="2024-09" db="EMBL/GenBank/DDBJ databases">
        <authorList>
            <person name="Sun Q."/>
            <person name="Mori K."/>
        </authorList>
    </citation>
    <scope>NUCLEOTIDE SEQUENCE [LARGE SCALE GENOMIC DNA]</scope>
    <source>
        <strain evidence="2 3">CECT 8286</strain>
    </source>
</reference>
<dbReference type="PANTHER" id="PTHR37833:SF1">
    <property type="entry name" value="SIGNAL PEPTIDE PROTEIN"/>
    <property type="match status" value="1"/>
</dbReference>
<dbReference type="Proteomes" id="UP001589605">
    <property type="component" value="Unassembled WGS sequence"/>
</dbReference>
<keyword evidence="1" id="KW-0732">Signal</keyword>
<proteinExistence type="predicted"/>
<evidence type="ECO:0000313" key="3">
    <source>
        <dbReference type="Proteomes" id="UP001589605"/>
    </source>
</evidence>
<name>A0ABV5EZG8_9FLAO</name>
<sequence>MKKLILGLSAFCLIAFTACKEDASKKVNEENVVVAAERDANSSKFPQIVFTETEHDFGTIESKQNVETVFEYKNTGEAPLVITNIASSCGCTVPQDWSKAPLAPGESGKFTVKFNGSGANNVTKTITVSSNTAKGKEMVRIKAFVKPDPNSPMKPTLATPQIQS</sequence>
<dbReference type="EMBL" id="JBHMEZ010000003">
    <property type="protein sequence ID" value="MFB9052584.1"/>
    <property type="molecule type" value="Genomic_DNA"/>
</dbReference>
<dbReference type="Pfam" id="PF07610">
    <property type="entry name" value="DUF1573"/>
    <property type="match status" value="1"/>
</dbReference>
<organism evidence="2 3">
    <name type="scientific">Formosa undariae</name>
    <dbReference type="NCBI Taxonomy" id="1325436"/>
    <lineage>
        <taxon>Bacteria</taxon>
        <taxon>Pseudomonadati</taxon>
        <taxon>Bacteroidota</taxon>
        <taxon>Flavobacteriia</taxon>
        <taxon>Flavobacteriales</taxon>
        <taxon>Flavobacteriaceae</taxon>
        <taxon>Formosa</taxon>
    </lineage>
</organism>
<dbReference type="PROSITE" id="PS51257">
    <property type="entry name" value="PROKAR_LIPOPROTEIN"/>
    <property type="match status" value="1"/>
</dbReference>
<dbReference type="Gene3D" id="2.60.40.10">
    <property type="entry name" value="Immunoglobulins"/>
    <property type="match status" value="1"/>
</dbReference>
<keyword evidence="3" id="KW-1185">Reference proteome</keyword>
<feature type="chain" id="PRO_5047183936" evidence="1">
    <location>
        <begin position="21"/>
        <end position="164"/>
    </location>
</feature>
<dbReference type="InterPro" id="IPR013783">
    <property type="entry name" value="Ig-like_fold"/>
</dbReference>
<accession>A0ABV5EZG8</accession>